<dbReference type="Gene3D" id="3.40.50.1110">
    <property type="entry name" value="SGNH hydrolase"/>
    <property type="match status" value="1"/>
</dbReference>
<evidence type="ECO:0000313" key="3">
    <source>
        <dbReference type="Proteomes" id="UP001066276"/>
    </source>
</evidence>
<feature type="region of interest" description="Disordered" evidence="1">
    <location>
        <begin position="367"/>
        <end position="395"/>
    </location>
</feature>
<dbReference type="AlphaFoldDB" id="A0AAV7NJ51"/>
<feature type="region of interest" description="Disordered" evidence="1">
    <location>
        <begin position="312"/>
        <end position="349"/>
    </location>
</feature>
<feature type="compositionally biased region" description="Low complexity" evidence="1">
    <location>
        <begin position="335"/>
        <end position="346"/>
    </location>
</feature>
<dbReference type="EMBL" id="JANPWB010000012">
    <property type="protein sequence ID" value="KAJ1116067.1"/>
    <property type="molecule type" value="Genomic_DNA"/>
</dbReference>
<evidence type="ECO:0008006" key="4">
    <source>
        <dbReference type="Google" id="ProtNLM"/>
    </source>
</evidence>
<proteinExistence type="predicted"/>
<reference evidence="2" key="1">
    <citation type="journal article" date="2022" name="bioRxiv">
        <title>Sequencing and chromosome-scale assembly of the giantPleurodeles waltlgenome.</title>
        <authorList>
            <person name="Brown T."/>
            <person name="Elewa A."/>
            <person name="Iarovenko S."/>
            <person name="Subramanian E."/>
            <person name="Araus A.J."/>
            <person name="Petzold A."/>
            <person name="Susuki M."/>
            <person name="Suzuki K.-i.T."/>
            <person name="Hayashi T."/>
            <person name="Toyoda A."/>
            <person name="Oliveira C."/>
            <person name="Osipova E."/>
            <person name="Leigh N.D."/>
            <person name="Simon A."/>
            <person name="Yun M.H."/>
        </authorList>
    </citation>
    <scope>NUCLEOTIDE SEQUENCE</scope>
    <source>
        <strain evidence="2">20211129_DDA</strain>
        <tissue evidence="2">Liver</tissue>
    </source>
</reference>
<dbReference type="InterPro" id="IPR036514">
    <property type="entry name" value="SGNH_hydro_sf"/>
</dbReference>
<comment type="caution">
    <text evidence="2">The sequence shown here is derived from an EMBL/GenBank/DDBJ whole genome shotgun (WGS) entry which is preliminary data.</text>
</comment>
<sequence length="659" mass="71656">MERNKVVEALRVLQEEGREDLIKEGVLEQAWVGLRRPKRSSAEGVSAAILACTSPAISPRKSRKFKAKSVSGRKVTVSPERVAHKNEVNVVLPGRRRLVGSCAQQAQLTLESEGSAQAGLDERTLGGAAKMAAPLGFSVISEVGEDLQSGVYREVSEDPVGEDIVIVLVYEDDLETGNDPYDEGCSQSLPMSFRLPVQIGRNIQWIPREVSPMVHRVQEWEVSNQSVLRAGEQADFVDGQGVVIRGTICGTAVEDETAGSAQVRLDFRQGERAYRPVCDVPHALGGHEVAAAGQRLGRPAVFSRPVEVRAPSRHRVEERVQPGAVRPTSREIPVNGEGSSASNASGLRSFPASQGALSVLTGEEEVLDYEEEDTSRSNTVTKTPSGKKAVPGDRLTGGKNVLSSNLIRGEVTNTLGAVGEVCGTKVVGDNLSNVDVAIQVEQEGKRGSLSSAIDVVSGCVGGPDGSCSVWIVGHSFVRWAEKQAASRNFGKQLGLDGARIRISWVGKSGMRWGELLSVLSKRLERGVCPDLLVIHLGENDLVSLSGIGLLKAMKLDLVRIKDRWAGTHVVWTGLAPRRVWRGAYSLSGIEKQRKKVNREMKIFCKDQGFPYLFHENLLASDGELFRHDGVHLSFIGNEYYLLDLRIMIADLLGEKLWDR</sequence>
<dbReference type="SUPFAM" id="SSF52266">
    <property type="entry name" value="SGNH hydrolase"/>
    <property type="match status" value="1"/>
</dbReference>
<accession>A0AAV7NJ51</accession>
<dbReference type="Proteomes" id="UP001066276">
    <property type="component" value="Chromosome 8"/>
</dbReference>
<evidence type="ECO:0000313" key="2">
    <source>
        <dbReference type="EMBL" id="KAJ1116067.1"/>
    </source>
</evidence>
<keyword evidence="3" id="KW-1185">Reference proteome</keyword>
<evidence type="ECO:0000256" key="1">
    <source>
        <dbReference type="SAM" id="MobiDB-lite"/>
    </source>
</evidence>
<name>A0AAV7NJ51_PLEWA</name>
<protein>
    <recommendedName>
        <fullName evidence="4">SGNH hydrolase-type esterase domain-containing protein</fullName>
    </recommendedName>
</protein>
<dbReference type="CDD" id="cd00229">
    <property type="entry name" value="SGNH_hydrolase"/>
    <property type="match status" value="1"/>
</dbReference>
<organism evidence="2 3">
    <name type="scientific">Pleurodeles waltl</name>
    <name type="common">Iberian ribbed newt</name>
    <dbReference type="NCBI Taxonomy" id="8319"/>
    <lineage>
        <taxon>Eukaryota</taxon>
        <taxon>Metazoa</taxon>
        <taxon>Chordata</taxon>
        <taxon>Craniata</taxon>
        <taxon>Vertebrata</taxon>
        <taxon>Euteleostomi</taxon>
        <taxon>Amphibia</taxon>
        <taxon>Batrachia</taxon>
        <taxon>Caudata</taxon>
        <taxon>Salamandroidea</taxon>
        <taxon>Salamandridae</taxon>
        <taxon>Pleurodelinae</taxon>
        <taxon>Pleurodeles</taxon>
    </lineage>
</organism>
<gene>
    <name evidence="2" type="ORF">NDU88_004286</name>
</gene>